<dbReference type="AlphaFoldDB" id="A0A7C9TQ84"/>
<organism evidence="1 2">
    <name type="scientific">Galbitalea soli</name>
    <dbReference type="NCBI Taxonomy" id="1268042"/>
    <lineage>
        <taxon>Bacteria</taxon>
        <taxon>Bacillati</taxon>
        <taxon>Actinomycetota</taxon>
        <taxon>Actinomycetes</taxon>
        <taxon>Micrococcales</taxon>
        <taxon>Microbacteriaceae</taxon>
        <taxon>Galbitalea</taxon>
    </lineage>
</organism>
<accession>A0A7C9TQ84</accession>
<dbReference type="RefSeq" id="WP_163471779.1">
    <property type="nucleotide sequence ID" value="NZ_JAAGWZ010000001.1"/>
</dbReference>
<evidence type="ECO:0000313" key="2">
    <source>
        <dbReference type="Proteomes" id="UP000479756"/>
    </source>
</evidence>
<keyword evidence="2" id="KW-1185">Reference proteome</keyword>
<name>A0A7C9TQ84_9MICO</name>
<protein>
    <submittedName>
        <fullName evidence="1">Uncharacterized protein</fullName>
    </submittedName>
</protein>
<proteinExistence type="predicted"/>
<evidence type="ECO:0000313" key="1">
    <source>
        <dbReference type="EMBL" id="NEM90103.1"/>
    </source>
</evidence>
<dbReference type="EMBL" id="JAAGWZ010000001">
    <property type="protein sequence ID" value="NEM90103.1"/>
    <property type="molecule type" value="Genomic_DNA"/>
</dbReference>
<dbReference type="Proteomes" id="UP000479756">
    <property type="component" value="Unassembled WGS sequence"/>
</dbReference>
<sequence>MTTARYRANQTQVREFGEVVLSGLRSTTFGSVPKAELELLLFRAMIDAGILSMTSPVFDLARQLEITPSRVRSLIYRYRLQTQPDDDAVLAEIAGALGRSRFELTEQRIVFGIEDPYLRDSLGALLKQQGIFADTSFNPETVSLGIGAFVDFVSARFDTDDRVRILRALHHDTGVEPSAFKRVLKSTLAQLGKRVVGAAADDLASAAIDAVWSFTTSLFRGDVEQATTAAREFA</sequence>
<comment type="caution">
    <text evidence="1">The sequence shown here is derived from an EMBL/GenBank/DDBJ whole genome shotgun (WGS) entry which is preliminary data.</text>
</comment>
<reference evidence="1 2" key="1">
    <citation type="journal article" date="2014" name="Int. J. Syst. Evol. Microbiol.">
        <title>Description of Galbitalea soli gen. nov., sp. nov., and Frondihabitans sucicola sp. nov.</title>
        <authorList>
            <person name="Kim S.J."/>
            <person name="Lim J.M."/>
            <person name="Ahn J.H."/>
            <person name="Weon H.Y."/>
            <person name="Hamada M."/>
            <person name="Suzuki K."/>
            <person name="Ahn T.Y."/>
            <person name="Kwon S.W."/>
        </authorList>
    </citation>
    <scope>NUCLEOTIDE SEQUENCE [LARGE SCALE GENOMIC DNA]</scope>
    <source>
        <strain evidence="1 2">NBRC 108727</strain>
    </source>
</reference>
<gene>
    <name evidence="1" type="ORF">G3T37_01880</name>
</gene>